<dbReference type="Gene3D" id="3.10.129.10">
    <property type="entry name" value="Hotdog Thioesterase"/>
    <property type="match status" value="1"/>
</dbReference>
<gene>
    <name evidence="1" type="ORF">METZ01_LOCUS264392</name>
</gene>
<protein>
    <recommendedName>
        <fullName evidence="2">Thioesterase domain-containing protein</fullName>
    </recommendedName>
</protein>
<dbReference type="InterPro" id="IPR029069">
    <property type="entry name" value="HotDog_dom_sf"/>
</dbReference>
<organism evidence="1">
    <name type="scientific">marine metagenome</name>
    <dbReference type="NCBI Taxonomy" id="408172"/>
    <lineage>
        <taxon>unclassified sequences</taxon>
        <taxon>metagenomes</taxon>
        <taxon>ecological metagenomes</taxon>
    </lineage>
</organism>
<reference evidence="1" key="1">
    <citation type="submission" date="2018-05" db="EMBL/GenBank/DDBJ databases">
        <authorList>
            <person name="Lanie J.A."/>
            <person name="Ng W.-L."/>
            <person name="Kazmierczak K.M."/>
            <person name="Andrzejewski T.M."/>
            <person name="Davidsen T.M."/>
            <person name="Wayne K.J."/>
            <person name="Tettelin H."/>
            <person name="Glass J.I."/>
            <person name="Rusch D."/>
            <person name="Podicherti R."/>
            <person name="Tsui H.-C.T."/>
            <person name="Winkler M.E."/>
        </authorList>
    </citation>
    <scope>NUCLEOTIDE SEQUENCE</scope>
</reference>
<proteinExistence type="predicted"/>
<sequence length="134" mass="15416">MSFETIIKVDKHHIDYLKHLNHVETVRFIEQGRSDWLKMCGLYALGVETIDGPPRYASVVVNINYNYRLECSLGELLRITTKPEHIGNKSYRLRHEMIKPDGSIAFDGQVISVVMDLTTRDIVPVPDCMARHFS</sequence>
<dbReference type="SUPFAM" id="SSF54637">
    <property type="entry name" value="Thioesterase/thiol ester dehydrase-isomerase"/>
    <property type="match status" value="1"/>
</dbReference>
<evidence type="ECO:0008006" key="2">
    <source>
        <dbReference type="Google" id="ProtNLM"/>
    </source>
</evidence>
<evidence type="ECO:0000313" key="1">
    <source>
        <dbReference type="EMBL" id="SVC11538.1"/>
    </source>
</evidence>
<accession>A0A382JIJ8</accession>
<dbReference type="AlphaFoldDB" id="A0A382JIJ8"/>
<dbReference type="EMBL" id="UINC01074394">
    <property type="protein sequence ID" value="SVC11538.1"/>
    <property type="molecule type" value="Genomic_DNA"/>
</dbReference>
<dbReference type="Pfam" id="PF13279">
    <property type="entry name" value="4HBT_2"/>
    <property type="match status" value="1"/>
</dbReference>
<name>A0A382JIJ8_9ZZZZ</name>
<dbReference type="CDD" id="cd00586">
    <property type="entry name" value="4HBT"/>
    <property type="match status" value="1"/>
</dbReference>